<evidence type="ECO:0000313" key="3">
    <source>
        <dbReference type="EMBL" id="KFB48598.1"/>
    </source>
</evidence>
<dbReference type="VEuPathDB" id="VectorBase:ASIS004060"/>
<protein>
    <submittedName>
        <fullName evidence="4">Fibrinogen C-terminal domain-containing protein</fullName>
    </submittedName>
    <submittedName>
        <fullName evidence="3">Fibrinogen and fibronectin</fullName>
    </submittedName>
</protein>
<dbReference type="STRING" id="74873.A0A084WEF4"/>
<evidence type="ECO:0000313" key="4">
    <source>
        <dbReference type="EnsemblMetazoa" id="ASIC016585-PA"/>
    </source>
</evidence>
<dbReference type="GO" id="GO:0005615">
    <property type="term" value="C:extracellular space"/>
    <property type="evidence" value="ECO:0007669"/>
    <property type="project" value="TreeGrafter"/>
</dbReference>
<reference evidence="3 5" key="1">
    <citation type="journal article" date="2014" name="BMC Genomics">
        <title>Genome sequence of Anopheles sinensis provides insight into genetics basis of mosquito competence for malaria parasites.</title>
        <authorList>
            <person name="Zhou D."/>
            <person name="Zhang D."/>
            <person name="Ding G."/>
            <person name="Shi L."/>
            <person name="Hou Q."/>
            <person name="Ye Y."/>
            <person name="Xu Y."/>
            <person name="Zhou H."/>
            <person name="Xiong C."/>
            <person name="Li S."/>
            <person name="Yu J."/>
            <person name="Hong S."/>
            <person name="Yu X."/>
            <person name="Zou P."/>
            <person name="Chen C."/>
            <person name="Chang X."/>
            <person name="Wang W."/>
            <person name="Lv Y."/>
            <person name="Sun Y."/>
            <person name="Ma L."/>
            <person name="Shen B."/>
            <person name="Zhu C."/>
        </authorList>
    </citation>
    <scope>NUCLEOTIDE SEQUENCE [LARGE SCALE GENOMIC DNA]</scope>
</reference>
<accession>A0A084WEF4</accession>
<proteinExistence type="predicted"/>
<dbReference type="PROSITE" id="PS51406">
    <property type="entry name" value="FIBRINOGEN_C_2"/>
    <property type="match status" value="1"/>
</dbReference>
<dbReference type="PANTHER" id="PTHR19143">
    <property type="entry name" value="FIBRINOGEN/TENASCIN/ANGIOPOEITIN"/>
    <property type="match status" value="1"/>
</dbReference>
<dbReference type="InterPro" id="IPR050373">
    <property type="entry name" value="Fibrinogen_C-term_domain"/>
</dbReference>
<sequence length="308" mass="36268">MRLKAKFERFLGKNVQEFERQMERLAEKTKHLISKVSHKLDVLEDQKSCHAQSSDLYQNDTIDLIALSDAIDTFSKNSEQQVQQLIRRAKRYEADTEENVMQQIAMSLELWENRWYKLIGWNTLSLLCKVGMKASELYFDTELFPVLYKFIGKEDVDEYDLIEEMQGSWIVFQRRFDGSVDFHRNWTEYRNGFGDPVGGEFWLGLEKLYAITGQCRSELLVLGEDHAGRKMFTYWTNFRIASEEESYRIEELCEPCFEHGTALTLKEEKFVTYDKVGDYTHRKANATIDGGWWFSQNEVYRFGTNTSS</sequence>
<dbReference type="SUPFAM" id="SSF56496">
    <property type="entry name" value="Fibrinogen C-terminal domain-like"/>
    <property type="match status" value="1"/>
</dbReference>
<evidence type="ECO:0000259" key="2">
    <source>
        <dbReference type="PROSITE" id="PS51406"/>
    </source>
</evidence>
<dbReference type="VEuPathDB" id="VectorBase:ASIC016585"/>
<dbReference type="InterPro" id="IPR036056">
    <property type="entry name" value="Fibrinogen-like_C"/>
</dbReference>
<dbReference type="Gene3D" id="3.90.215.10">
    <property type="entry name" value="Gamma Fibrinogen, chain A, domain 1"/>
    <property type="match status" value="1"/>
</dbReference>
<name>A0A084WEF4_ANOSI</name>
<feature type="coiled-coil region" evidence="1">
    <location>
        <begin position="8"/>
        <end position="35"/>
    </location>
</feature>
<evidence type="ECO:0000256" key="1">
    <source>
        <dbReference type="SAM" id="Coils"/>
    </source>
</evidence>
<dbReference type="InterPro" id="IPR002181">
    <property type="entry name" value="Fibrinogen_a/b/g_C_dom"/>
</dbReference>
<reference evidence="4" key="2">
    <citation type="submission" date="2020-05" db="UniProtKB">
        <authorList>
            <consortium name="EnsemblMetazoa"/>
        </authorList>
    </citation>
    <scope>IDENTIFICATION</scope>
</reference>
<dbReference type="OrthoDB" id="6145874at2759"/>
<keyword evidence="1" id="KW-0175">Coiled coil</keyword>
<organism evidence="3">
    <name type="scientific">Anopheles sinensis</name>
    <name type="common">Mosquito</name>
    <dbReference type="NCBI Taxonomy" id="74873"/>
    <lineage>
        <taxon>Eukaryota</taxon>
        <taxon>Metazoa</taxon>
        <taxon>Ecdysozoa</taxon>
        <taxon>Arthropoda</taxon>
        <taxon>Hexapoda</taxon>
        <taxon>Insecta</taxon>
        <taxon>Pterygota</taxon>
        <taxon>Neoptera</taxon>
        <taxon>Endopterygota</taxon>
        <taxon>Diptera</taxon>
        <taxon>Nematocera</taxon>
        <taxon>Culicoidea</taxon>
        <taxon>Culicidae</taxon>
        <taxon>Anophelinae</taxon>
        <taxon>Anopheles</taxon>
    </lineage>
</organism>
<dbReference type="Pfam" id="PF00147">
    <property type="entry name" value="Fibrinogen_C"/>
    <property type="match status" value="1"/>
</dbReference>
<dbReference type="Proteomes" id="UP000030765">
    <property type="component" value="Unassembled WGS sequence"/>
</dbReference>
<dbReference type="EMBL" id="KE525341">
    <property type="protein sequence ID" value="KFB48598.1"/>
    <property type="molecule type" value="Genomic_DNA"/>
</dbReference>
<feature type="domain" description="Fibrinogen C-terminal" evidence="2">
    <location>
        <begin position="119"/>
        <end position="308"/>
    </location>
</feature>
<dbReference type="SMART" id="SM00186">
    <property type="entry name" value="FBG"/>
    <property type="match status" value="1"/>
</dbReference>
<dbReference type="PANTHER" id="PTHR19143:SF327">
    <property type="entry name" value="FI21813P1-RELATED"/>
    <property type="match status" value="1"/>
</dbReference>
<dbReference type="EMBL" id="ATLV01023209">
    <property type="status" value="NOT_ANNOTATED_CDS"/>
    <property type="molecule type" value="Genomic_DNA"/>
</dbReference>
<gene>
    <name evidence="3" type="ORF">ZHAS_00016585</name>
</gene>
<evidence type="ECO:0000313" key="5">
    <source>
        <dbReference type="Proteomes" id="UP000030765"/>
    </source>
</evidence>
<dbReference type="EnsemblMetazoa" id="ASIC016585-RA">
    <property type="protein sequence ID" value="ASIC016585-PA"/>
    <property type="gene ID" value="ASIC016585"/>
</dbReference>
<dbReference type="AlphaFoldDB" id="A0A084WEF4"/>
<keyword evidence="5" id="KW-1185">Reference proteome</keyword>
<dbReference type="InterPro" id="IPR014716">
    <property type="entry name" value="Fibrinogen_a/b/g_C_1"/>
</dbReference>